<accession>A0A2A5QW09</accession>
<sequence>MCGSLSGGPAAVIDRWNRIFEVLASGPRRQIVAALLDAPAGESVSLPEGAANPNLETDRKELRVRLRHHHLPLLESERIVRWEREPLCAYRGCDFEDAAIVLQSLYANAEEVPERLLVDCRTLESELSG</sequence>
<comment type="caution">
    <text evidence="1">The sequence shown here is derived from an EMBL/GenBank/DDBJ whole genome shotgun (WGS) entry which is preliminary data.</text>
</comment>
<dbReference type="EMBL" id="NXNI01000001">
    <property type="protein sequence ID" value="PCR91017.1"/>
    <property type="molecule type" value="Genomic_DNA"/>
</dbReference>
<protein>
    <recommendedName>
        <fullName evidence="3">Transcriptional regulator</fullName>
    </recommendedName>
</protein>
<dbReference type="Proteomes" id="UP000219689">
    <property type="component" value="Unassembled WGS sequence"/>
</dbReference>
<organism evidence="1 2">
    <name type="scientific">Natrinema ejinorense</name>
    <dbReference type="NCBI Taxonomy" id="373386"/>
    <lineage>
        <taxon>Archaea</taxon>
        <taxon>Methanobacteriati</taxon>
        <taxon>Methanobacteriota</taxon>
        <taxon>Stenosarchaea group</taxon>
        <taxon>Halobacteria</taxon>
        <taxon>Halobacteriales</taxon>
        <taxon>Natrialbaceae</taxon>
        <taxon>Natrinema</taxon>
    </lineage>
</organism>
<evidence type="ECO:0000313" key="2">
    <source>
        <dbReference type="Proteomes" id="UP000219689"/>
    </source>
</evidence>
<dbReference type="RefSeq" id="WP_097379963.1">
    <property type="nucleotide sequence ID" value="NZ_NXNI01000001.1"/>
</dbReference>
<gene>
    <name evidence="1" type="ORF">CP557_11060</name>
</gene>
<dbReference type="OrthoDB" id="247722at2157"/>
<keyword evidence="2" id="KW-1185">Reference proteome</keyword>
<name>A0A2A5QW09_9EURY</name>
<proteinExistence type="predicted"/>
<evidence type="ECO:0008006" key="3">
    <source>
        <dbReference type="Google" id="ProtNLM"/>
    </source>
</evidence>
<evidence type="ECO:0000313" key="1">
    <source>
        <dbReference type="EMBL" id="PCR91017.1"/>
    </source>
</evidence>
<dbReference type="AlphaFoldDB" id="A0A2A5QW09"/>
<reference evidence="1 2" key="1">
    <citation type="submission" date="2017-09" db="EMBL/GenBank/DDBJ databases">
        <title>Genome sequences of Natrinema ejinorence JCM 13890T.</title>
        <authorList>
            <person name="Roh S.W."/>
            <person name="Kim Y.B."/>
            <person name="Kim J.Y."/>
        </authorList>
    </citation>
    <scope>NUCLEOTIDE SEQUENCE [LARGE SCALE GENOMIC DNA]</scope>
    <source>
        <strain evidence="1 2">JCM 13890</strain>
    </source>
</reference>